<proteinExistence type="predicted"/>
<name>A0A917D6C7_9BACI</name>
<dbReference type="EMBL" id="BMJT01000001">
    <property type="protein sequence ID" value="GGG13535.1"/>
    <property type="molecule type" value="Genomic_DNA"/>
</dbReference>
<dbReference type="Proteomes" id="UP000616608">
    <property type="component" value="Unassembled WGS sequence"/>
</dbReference>
<dbReference type="AlphaFoldDB" id="A0A917D6C7"/>
<organism evidence="1 2">
    <name type="scientific">Lysinibacillus alkalisoli</name>
    <dbReference type="NCBI Taxonomy" id="1911548"/>
    <lineage>
        <taxon>Bacteria</taxon>
        <taxon>Bacillati</taxon>
        <taxon>Bacillota</taxon>
        <taxon>Bacilli</taxon>
        <taxon>Bacillales</taxon>
        <taxon>Bacillaceae</taxon>
        <taxon>Lysinibacillus</taxon>
    </lineage>
</organism>
<evidence type="ECO:0000313" key="2">
    <source>
        <dbReference type="Proteomes" id="UP000616608"/>
    </source>
</evidence>
<gene>
    <name evidence="1" type="ORF">GCM10007425_04830</name>
</gene>
<protein>
    <submittedName>
        <fullName evidence="1">Uncharacterized protein</fullName>
    </submittedName>
</protein>
<comment type="caution">
    <text evidence="1">The sequence shown here is derived from an EMBL/GenBank/DDBJ whole genome shotgun (WGS) entry which is preliminary data.</text>
</comment>
<evidence type="ECO:0000313" key="1">
    <source>
        <dbReference type="EMBL" id="GGG13535.1"/>
    </source>
</evidence>
<reference evidence="1" key="1">
    <citation type="journal article" date="2014" name="Int. J. Syst. Evol. Microbiol.">
        <title>Complete genome sequence of Corynebacterium casei LMG S-19264T (=DSM 44701T), isolated from a smear-ripened cheese.</title>
        <authorList>
            <consortium name="US DOE Joint Genome Institute (JGI-PGF)"/>
            <person name="Walter F."/>
            <person name="Albersmeier A."/>
            <person name="Kalinowski J."/>
            <person name="Ruckert C."/>
        </authorList>
    </citation>
    <scope>NUCLEOTIDE SEQUENCE</scope>
    <source>
        <strain evidence="1">CGMCC 1.15760</strain>
    </source>
</reference>
<keyword evidence="2" id="KW-1185">Reference proteome</keyword>
<accession>A0A917D6C7</accession>
<sequence length="75" mass="8804">MFMHKRPKRVCFFTCHDIVENNEYISYRKDSGCTVKFDKLSDVMDKEWNEVENKKMARISSGSGNVINFFTSNAK</sequence>
<reference evidence="1" key="2">
    <citation type="submission" date="2020-09" db="EMBL/GenBank/DDBJ databases">
        <authorList>
            <person name="Sun Q."/>
            <person name="Zhou Y."/>
        </authorList>
    </citation>
    <scope>NUCLEOTIDE SEQUENCE</scope>
    <source>
        <strain evidence="1">CGMCC 1.15760</strain>
    </source>
</reference>